<dbReference type="eggNOG" id="ENOG503265V">
    <property type="taxonomic scope" value="Bacteria"/>
</dbReference>
<organism evidence="1 2">
    <name type="scientific">Mycolicibacterium hassiacum (strain DSM 44199 / CIP 105218 / JCM 12690 / 3849)</name>
    <name type="common">Mycobacterium hassiacum</name>
    <dbReference type="NCBI Taxonomy" id="1122247"/>
    <lineage>
        <taxon>Bacteria</taxon>
        <taxon>Bacillati</taxon>
        <taxon>Actinomycetota</taxon>
        <taxon>Actinomycetes</taxon>
        <taxon>Mycobacteriales</taxon>
        <taxon>Mycobacteriaceae</taxon>
        <taxon>Mycolicibacterium</taxon>
    </lineage>
</organism>
<keyword evidence="2" id="KW-1185">Reference proteome</keyword>
<name>K5BF99_MYCHD</name>
<accession>K5BF99</accession>
<evidence type="ECO:0000313" key="1">
    <source>
        <dbReference type="EMBL" id="EKF22971.1"/>
    </source>
</evidence>
<sequence>MVLMRFKAKCQCGTEFRAEKRKTLGTNIRIHEVMTGHTVRVKNGGTE</sequence>
<dbReference type="AlphaFoldDB" id="K5BF99"/>
<dbReference type="PATRIC" id="fig|1122247.3.peg.2852"/>
<protein>
    <submittedName>
        <fullName evidence="1">Uncharacterized protein</fullName>
    </submittedName>
</protein>
<dbReference type="Proteomes" id="UP000006265">
    <property type="component" value="Unassembled WGS sequence"/>
</dbReference>
<evidence type="ECO:0000313" key="2">
    <source>
        <dbReference type="Proteomes" id="UP000006265"/>
    </source>
</evidence>
<dbReference type="STRING" id="1122247.GCA_000379865_01631"/>
<dbReference type="EMBL" id="AMRA01000085">
    <property type="protein sequence ID" value="EKF22971.1"/>
    <property type="molecule type" value="Genomic_DNA"/>
</dbReference>
<reference evidence="1 2" key="1">
    <citation type="journal article" date="2012" name="J. Bacteriol.">
        <title>Genome sequence of Mycobacterium hassiacum DSM 44199, a rare source of heat-stable mycobacterial proteins.</title>
        <authorList>
            <person name="Tiago I."/>
            <person name="Maranha A."/>
            <person name="Mendes V."/>
            <person name="Alarico S."/>
            <person name="Moynihan P.J."/>
            <person name="Clarke A.J."/>
            <person name="Macedo-Ribeiro S."/>
            <person name="Pereira P.J."/>
            <person name="Empadinhas N."/>
        </authorList>
    </citation>
    <scope>NUCLEOTIDE SEQUENCE [LARGE SCALE GENOMIC DNA]</scope>
    <source>
        <strain evidence="2">DSM 44199 / CIP 105218 / JCM 12690 / 3849</strain>
    </source>
</reference>
<gene>
    <name evidence="1" type="ORF">C731_2974</name>
</gene>
<proteinExistence type="predicted"/>
<comment type="caution">
    <text evidence="1">The sequence shown here is derived from an EMBL/GenBank/DDBJ whole genome shotgun (WGS) entry which is preliminary data.</text>
</comment>